<dbReference type="InterPro" id="IPR029046">
    <property type="entry name" value="LolA/LolB/LppX"/>
</dbReference>
<proteinExistence type="predicted"/>
<name>A0A1J5R8N3_9ZZZZ</name>
<accession>A0A1J5R8N3</accession>
<dbReference type="CDD" id="cd16325">
    <property type="entry name" value="LolA"/>
    <property type="match status" value="1"/>
</dbReference>
<sequence>MKLASVLNPVLRAGLAGLALLWSACAPAAGWNLQTLTQALAQYRGGRADFTETKTLAMLDKPIESSGELRFAAPDFLQMRTLKPKPQTLTLMGNQVTLEMGGRSQQFDLRDHPDIATLIDGIRATLSGDLSTLQKHYTLTLEGTQAQWTLTLVPRDDKTREHVHDIRIGGRAGMVRTVTVEQSDGDRSVMHITPVASP</sequence>
<dbReference type="SUPFAM" id="SSF89392">
    <property type="entry name" value="Prokaryotic lipoproteins and lipoprotein localization factors"/>
    <property type="match status" value="1"/>
</dbReference>
<organism evidence="1">
    <name type="scientific">mine drainage metagenome</name>
    <dbReference type="NCBI Taxonomy" id="410659"/>
    <lineage>
        <taxon>unclassified sequences</taxon>
        <taxon>metagenomes</taxon>
        <taxon>ecological metagenomes</taxon>
    </lineage>
</organism>
<dbReference type="EMBL" id="MLJW01000614">
    <property type="protein sequence ID" value="OIQ84501.1"/>
    <property type="molecule type" value="Genomic_DNA"/>
</dbReference>
<dbReference type="PROSITE" id="PS51257">
    <property type="entry name" value="PROKAR_LIPOPROTEIN"/>
    <property type="match status" value="1"/>
</dbReference>
<comment type="caution">
    <text evidence="1">The sequence shown here is derived from an EMBL/GenBank/DDBJ whole genome shotgun (WGS) entry which is preliminary data.</text>
</comment>
<reference evidence="1" key="1">
    <citation type="submission" date="2016-10" db="EMBL/GenBank/DDBJ databases">
        <title>Sequence of Gallionella enrichment culture.</title>
        <authorList>
            <person name="Poehlein A."/>
            <person name="Muehling M."/>
            <person name="Daniel R."/>
        </authorList>
    </citation>
    <scope>NUCLEOTIDE SEQUENCE</scope>
</reference>
<evidence type="ECO:0000313" key="1">
    <source>
        <dbReference type="EMBL" id="OIQ84501.1"/>
    </source>
</evidence>
<dbReference type="InterPro" id="IPR004564">
    <property type="entry name" value="OM_lipoprot_carrier_LolA-like"/>
</dbReference>
<gene>
    <name evidence="1" type="primary">lolA_9</name>
    <name evidence="1" type="ORF">GALL_336910</name>
</gene>
<dbReference type="Pfam" id="PF19574">
    <property type="entry name" value="LolA_3"/>
    <property type="match status" value="1"/>
</dbReference>
<protein>
    <submittedName>
        <fullName evidence="1">Outer-membrane lipoprotein carrier protein</fullName>
    </submittedName>
</protein>
<dbReference type="AlphaFoldDB" id="A0A1J5R8N3"/>
<dbReference type="Gene3D" id="2.50.20.10">
    <property type="entry name" value="Lipoprotein localisation LolA/LolB/LppX"/>
    <property type="match status" value="1"/>
</dbReference>
<keyword evidence="1" id="KW-0449">Lipoprotein</keyword>